<feature type="domain" description="HTH cro/C1-type" evidence="1">
    <location>
        <begin position="18"/>
        <end position="63"/>
    </location>
</feature>
<protein>
    <submittedName>
        <fullName evidence="2">Transcriptional regulator</fullName>
    </submittedName>
</protein>
<dbReference type="Gene3D" id="1.10.260.40">
    <property type="entry name" value="lambda repressor-like DNA-binding domains"/>
    <property type="match status" value="1"/>
</dbReference>
<accession>A0A1E5PET9</accession>
<dbReference type="InterPro" id="IPR001387">
    <property type="entry name" value="Cro/C1-type_HTH"/>
</dbReference>
<keyword evidence="3" id="KW-1185">Reference proteome</keyword>
<comment type="caution">
    <text evidence="2">The sequence shown here is derived from an EMBL/GenBank/DDBJ whole genome shotgun (WGS) entry which is preliminary data.</text>
</comment>
<evidence type="ECO:0000313" key="3">
    <source>
        <dbReference type="Proteomes" id="UP000095759"/>
    </source>
</evidence>
<dbReference type="AlphaFoldDB" id="A0A1E5PET9"/>
<dbReference type="SMART" id="SM00530">
    <property type="entry name" value="HTH_XRE"/>
    <property type="match status" value="1"/>
</dbReference>
<dbReference type="RefSeq" id="WP_069929905.1">
    <property type="nucleotide sequence ID" value="NZ_MEHI01000001.1"/>
</dbReference>
<dbReference type="InterPro" id="IPR010982">
    <property type="entry name" value="Lambda_DNA-bd_dom_sf"/>
</dbReference>
<proteinExistence type="predicted"/>
<name>A0A1E5PET9_9ACTN</name>
<sequence length="72" mass="7939">MARTFSGPRLRDQRRLALTADQLAAHIGRSVWAIWSYERDQAQPPIDVADGLADALGLPLERLLADDRKAAA</sequence>
<dbReference type="Proteomes" id="UP000095759">
    <property type="component" value="Unassembled WGS sequence"/>
</dbReference>
<dbReference type="CDD" id="cd00093">
    <property type="entry name" value="HTH_XRE"/>
    <property type="match status" value="1"/>
</dbReference>
<organism evidence="2 3">
    <name type="scientific">Streptomyces agglomeratus</name>
    <dbReference type="NCBI Taxonomy" id="285458"/>
    <lineage>
        <taxon>Bacteria</taxon>
        <taxon>Bacillati</taxon>
        <taxon>Actinomycetota</taxon>
        <taxon>Actinomycetes</taxon>
        <taxon>Kitasatosporales</taxon>
        <taxon>Streptomycetaceae</taxon>
        <taxon>Streptomyces</taxon>
    </lineage>
</organism>
<dbReference type="GO" id="GO:0003677">
    <property type="term" value="F:DNA binding"/>
    <property type="evidence" value="ECO:0007669"/>
    <property type="project" value="InterPro"/>
</dbReference>
<reference evidence="2 3" key="1">
    <citation type="submission" date="2016-08" db="EMBL/GenBank/DDBJ databases">
        <title>Complete genome sequence of Streptomyces agglomeratus strain 6-3-2, a novel anti-MRSA actinomycete isolated from Wuli of Tebit, China.</title>
        <authorList>
            <person name="Chen X."/>
        </authorList>
    </citation>
    <scope>NUCLEOTIDE SEQUENCE [LARGE SCALE GENOMIC DNA]</scope>
    <source>
        <strain evidence="2 3">6-3-2</strain>
    </source>
</reference>
<evidence type="ECO:0000313" key="2">
    <source>
        <dbReference type="EMBL" id="OEJ28058.1"/>
    </source>
</evidence>
<gene>
    <name evidence="2" type="ORF">AS594_29790</name>
</gene>
<dbReference type="EMBL" id="MEHJ01000001">
    <property type="protein sequence ID" value="OEJ28058.1"/>
    <property type="molecule type" value="Genomic_DNA"/>
</dbReference>
<dbReference type="PROSITE" id="PS50943">
    <property type="entry name" value="HTH_CROC1"/>
    <property type="match status" value="1"/>
</dbReference>
<dbReference type="SUPFAM" id="SSF47413">
    <property type="entry name" value="lambda repressor-like DNA-binding domains"/>
    <property type="match status" value="1"/>
</dbReference>
<dbReference type="OrthoDB" id="4323252at2"/>
<dbReference type="Pfam" id="PF13560">
    <property type="entry name" value="HTH_31"/>
    <property type="match status" value="1"/>
</dbReference>
<evidence type="ECO:0000259" key="1">
    <source>
        <dbReference type="PROSITE" id="PS50943"/>
    </source>
</evidence>